<proteinExistence type="predicted"/>
<sequence length="79" mass="8948">MSRKLIDAINDLASNVVDWEMGHRQSHPVLVGKAWSVDLLNRGRNVLRLQPLDAKRAFEHVGRHQNGTRTLPILIADDD</sequence>
<dbReference type="AlphaFoldDB" id="A0A7D5YP64"/>
<organism evidence="1 2">
    <name type="scientific">Metarhizium brunneum</name>
    <dbReference type="NCBI Taxonomy" id="500148"/>
    <lineage>
        <taxon>Eukaryota</taxon>
        <taxon>Fungi</taxon>
        <taxon>Dikarya</taxon>
        <taxon>Ascomycota</taxon>
        <taxon>Pezizomycotina</taxon>
        <taxon>Sordariomycetes</taxon>
        <taxon>Hypocreomycetidae</taxon>
        <taxon>Hypocreales</taxon>
        <taxon>Clavicipitaceae</taxon>
        <taxon>Metarhizium</taxon>
    </lineage>
</organism>
<keyword evidence="2" id="KW-1185">Reference proteome</keyword>
<dbReference type="GeneID" id="26242244"/>
<evidence type="ECO:0000313" key="2">
    <source>
        <dbReference type="Proteomes" id="UP000510686"/>
    </source>
</evidence>
<dbReference type="RefSeq" id="XP_014544903.1">
    <property type="nucleotide sequence ID" value="XM_014689417.1"/>
</dbReference>
<evidence type="ECO:0000313" key="1">
    <source>
        <dbReference type="EMBL" id="QLI67240.1"/>
    </source>
</evidence>
<dbReference type="EMBL" id="CP058933">
    <property type="protein sequence ID" value="QLI67240.1"/>
    <property type="molecule type" value="Genomic_DNA"/>
</dbReference>
<accession>A0A7D5YP64</accession>
<protein>
    <submittedName>
        <fullName evidence="1">Uncharacterized protein</fullName>
    </submittedName>
</protein>
<gene>
    <name evidence="1" type="ORF">G6M90_00g047870</name>
</gene>
<dbReference type="OrthoDB" id="10327388at2759"/>
<name>A0A7D5YP64_9HYPO</name>
<dbReference type="KEGG" id="mbrn:26242244"/>
<dbReference type="Proteomes" id="UP000510686">
    <property type="component" value="Chromosome 2"/>
</dbReference>
<reference evidence="1 2" key="1">
    <citation type="submission" date="2020-07" db="EMBL/GenBank/DDBJ databases">
        <title>Telomere length de novo assembly of all 7 chromosomes of the fungus, Metarhizium brunneum, using a novel assembly pipeline.</title>
        <authorList>
            <person name="Saud z."/>
            <person name="Kortsinoglou A."/>
            <person name="Kouvelis V.N."/>
            <person name="Butt T.M."/>
        </authorList>
    </citation>
    <scope>NUCLEOTIDE SEQUENCE [LARGE SCALE GENOMIC DNA]</scope>
    <source>
        <strain evidence="1 2">4556</strain>
    </source>
</reference>